<reference evidence="2" key="1">
    <citation type="submission" date="2022-08" db="EMBL/GenBank/DDBJ databases">
        <authorList>
            <person name="Tistechok S."/>
            <person name="Samborskyy M."/>
            <person name="Roman I."/>
        </authorList>
    </citation>
    <scope>NUCLEOTIDE SEQUENCE</scope>
    <source>
        <strain evidence="2">DSM 103496</strain>
    </source>
</reference>
<protein>
    <submittedName>
        <fullName evidence="2">Uncharacterized protein</fullName>
    </submittedName>
</protein>
<comment type="caution">
    <text evidence="2">The sequence shown here is derived from an EMBL/GenBank/DDBJ whole genome shotgun (WGS) entry which is preliminary data.</text>
</comment>
<organism evidence="2 3">
    <name type="scientific">Umezawaea endophytica</name>
    <dbReference type="NCBI Taxonomy" id="1654476"/>
    <lineage>
        <taxon>Bacteria</taxon>
        <taxon>Bacillati</taxon>
        <taxon>Actinomycetota</taxon>
        <taxon>Actinomycetes</taxon>
        <taxon>Pseudonocardiales</taxon>
        <taxon>Pseudonocardiaceae</taxon>
        <taxon>Umezawaea</taxon>
    </lineage>
</organism>
<sequence>MPDDAGQARDSVTGLALGHPRDGDVVEPGVVRLGARRIGRA</sequence>
<dbReference type="Proteomes" id="UP001141259">
    <property type="component" value="Unassembled WGS sequence"/>
</dbReference>
<accession>A0A9X2VHW5</accession>
<gene>
    <name evidence="2" type="ORF">NZH93_09310</name>
</gene>
<dbReference type="RefSeq" id="WP_259622563.1">
    <property type="nucleotide sequence ID" value="NZ_JANYMP010000003.1"/>
</dbReference>
<name>A0A9X2VHW5_9PSEU</name>
<keyword evidence="3" id="KW-1185">Reference proteome</keyword>
<feature type="region of interest" description="Disordered" evidence="1">
    <location>
        <begin position="1"/>
        <end position="25"/>
    </location>
</feature>
<evidence type="ECO:0000313" key="3">
    <source>
        <dbReference type="Proteomes" id="UP001141259"/>
    </source>
</evidence>
<evidence type="ECO:0000313" key="2">
    <source>
        <dbReference type="EMBL" id="MCS7477050.1"/>
    </source>
</evidence>
<dbReference type="EMBL" id="JANYMP010000003">
    <property type="protein sequence ID" value="MCS7477050.1"/>
    <property type="molecule type" value="Genomic_DNA"/>
</dbReference>
<evidence type="ECO:0000256" key="1">
    <source>
        <dbReference type="SAM" id="MobiDB-lite"/>
    </source>
</evidence>
<proteinExistence type="predicted"/>
<dbReference type="AlphaFoldDB" id="A0A9X2VHW5"/>